<evidence type="ECO:0000313" key="1">
    <source>
        <dbReference type="EMBL" id="SVC32431.1"/>
    </source>
</evidence>
<feature type="non-terminal residue" evidence="1">
    <location>
        <position position="1"/>
    </location>
</feature>
<dbReference type="Gene3D" id="3.20.20.30">
    <property type="entry name" value="Luciferase-like domain"/>
    <property type="match status" value="1"/>
</dbReference>
<protein>
    <recommendedName>
        <fullName evidence="2">Luciferase-like domain-containing protein</fullName>
    </recommendedName>
</protein>
<dbReference type="SUPFAM" id="SSF51679">
    <property type="entry name" value="Bacterial luciferase-like"/>
    <property type="match status" value="1"/>
</dbReference>
<dbReference type="EMBL" id="UINC01085153">
    <property type="protein sequence ID" value="SVC32431.1"/>
    <property type="molecule type" value="Genomic_DNA"/>
</dbReference>
<organism evidence="1">
    <name type="scientific">marine metagenome</name>
    <dbReference type="NCBI Taxonomy" id="408172"/>
    <lineage>
        <taxon>unclassified sequences</taxon>
        <taxon>metagenomes</taxon>
        <taxon>ecological metagenomes</taxon>
    </lineage>
</organism>
<name>A0A382LC53_9ZZZZ</name>
<accession>A0A382LC53</accession>
<evidence type="ECO:0008006" key="2">
    <source>
        <dbReference type="Google" id="ProtNLM"/>
    </source>
</evidence>
<dbReference type="AlphaFoldDB" id="A0A382LC53"/>
<dbReference type="InterPro" id="IPR036661">
    <property type="entry name" value="Luciferase-like_sf"/>
</dbReference>
<sequence>EDDSIDPLEVTISGTPERCAERLKSLTNAGVSHFVVEFQFHGLETVDFGMAQMETFAKEVVPLL</sequence>
<proteinExistence type="predicted"/>
<dbReference type="GO" id="GO:0016705">
    <property type="term" value="F:oxidoreductase activity, acting on paired donors, with incorporation or reduction of molecular oxygen"/>
    <property type="evidence" value="ECO:0007669"/>
    <property type="project" value="InterPro"/>
</dbReference>
<reference evidence="1" key="1">
    <citation type="submission" date="2018-05" db="EMBL/GenBank/DDBJ databases">
        <authorList>
            <person name="Lanie J.A."/>
            <person name="Ng W.-L."/>
            <person name="Kazmierczak K.M."/>
            <person name="Andrzejewski T.M."/>
            <person name="Davidsen T.M."/>
            <person name="Wayne K.J."/>
            <person name="Tettelin H."/>
            <person name="Glass J.I."/>
            <person name="Rusch D."/>
            <person name="Podicherti R."/>
            <person name="Tsui H.-C.T."/>
            <person name="Winkler M.E."/>
        </authorList>
    </citation>
    <scope>NUCLEOTIDE SEQUENCE</scope>
</reference>
<gene>
    <name evidence="1" type="ORF">METZ01_LOCUS285285</name>
</gene>